<proteinExistence type="predicted"/>
<dbReference type="REBASE" id="356466">
    <property type="entry name" value="M.Pba24ORF27210P"/>
</dbReference>
<dbReference type="KEGG" id="rcf:Poly24_27210"/>
<protein>
    <submittedName>
        <fullName evidence="6">Modification methylase HindIII</fullName>
        <ecNumber evidence="6">2.1.1.72</ecNumber>
    </submittedName>
</protein>
<evidence type="ECO:0000256" key="1">
    <source>
        <dbReference type="ARBA" id="ARBA00022603"/>
    </source>
</evidence>
<dbReference type="OrthoDB" id="264565at2"/>
<feature type="compositionally biased region" description="Basic and acidic residues" evidence="4">
    <location>
        <begin position="200"/>
        <end position="216"/>
    </location>
</feature>
<evidence type="ECO:0000259" key="5">
    <source>
        <dbReference type="Pfam" id="PF01555"/>
    </source>
</evidence>
<dbReference type="GO" id="GO:0032259">
    <property type="term" value="P:methylation"/>
    <property type="evidence" value="ECO:0007669"/>
    <property type="project" value="UniProtKB-KW"/>
</dbReference>
<sequence length="726" mass="81399">MNSNIRNHTPSYEAPDRRWSVHHGNVETVLPTLEDSLYDGALFDPPYALEFMGKDWDKVLPPTEVFKQILRVCKPGAHLLAFGHPKTFHRLMVNIEEAGWEIRDTLSWIYGEGLPKSHNIGKDLEKRMPSSEQARAWEGYGTGLKPAWEPIILVQRPRERTFANNALRHGCGGLDIDSCRIGTTGETTRSHQAPYPRLPDGTEDRTNWGRSGHRVEQIDKGRWPSNLLLDEVAAESLDKQSGITRSRKGRKRIAGRTIGNGRTMGHFINQVEGIYGYDDEGGASRFFYVAKAKGKQRLDNAHPTVKPTDLCESLARLILPPERPTPRRLLVPYSGSGSEMVGAMAAGWDQLTGIEMDDKWVKTAQRRLRETKSPVKSTSPTKVRDDSRSDSSAGAITPRTKNKKETNMNEFNIDFDNPNFHAACALFPVLQGTELRELANDIRQNGLLEPIVVHNGEILDGRNRLEACEIAGIEPKFVEWDGEGSPVQWIISKNLQRRHLSASQRALLGYDLLPLLEAEAKERQRLSKGRSKKGEQIPANELGKASEHAAKIANCSSTYVEQVKSTAANAPELLDAIRNGILTVNDAHKLSKVPECKRQPVVEKAKKPKARISRLIRQAEIECRKEQRKAEETSITLPTDSKIQVRTGDCLELMKSLEPKSVDVAVTSIPYNIGVKYDSYEDDKDDEHYLDWLDEVGMPQFSAPGVMKDWVRKQGWVIRSAAGVRP</sequence>
<organism evidence="6 7">
    <name type="scientific">Rosistilla carotiformis</name>
    <dbReference type="NCBI Taxonomy" id="2528017"/>
    <lineage>
        <taxon>Bacteria</taxon>
        <taxon>Pseudomonadati</taxon>
        <taxon>Planctomycetota</taxon>
        <taxon>Planctomycetia</taxon>
        <taxon>Pirellulales</taxon>
        <taxon>Pirellulaceae</taxon>
        <taxon>Rosistilla</taxon>
    </lineage>
</organism>
<dbReference type="PRINTS" id="PR00508">
    <property type="entry name" value="S21N4MTFRASE"/>
</dbReference>
<dbReference type="InterPro" id="IPR029063">
    <property type="entry name" value="SAM-dependent_MTases_sf"/>
</dbReference>
<dbReference type="InterPro" id="IPR002941">
    <property type="entry name" value="DNA_methylase_N4/N6"/>
</dbReference>
<dbReference type="RefSeq" id="WP_145095799.1">
    <property type="nucleotide sequence ID" value="NZ_CP036348.1"/>
</dbReference>
<gene>
    <name evidence="6" type="primary">hindIIIM</name>
    <name evidence="6" type="ORF">Poly24_27210</name>
</gene>
<name>A0A518JTY3_9BACT</name>
<dbReference type="EMBL" id="CP036348">
    <property type="protein sequence ID" value="QDV69007.1"/>
    <property type="molecule type" value="Genomic_DNA"/>
</dbReference>
<dbReference type="GO" id="GO:0003677">
    <property type="term" value="F:DNA binding"/>
    <property type="evidence" value="ECO:0007669"/>
    <property type="project" value="InterPro"/>
</dbReference>
<feature type="region of interest" description="Disordered" evidence="4">
    <location>
        <begin position="185"/>
        <end position="216"/>
    </location>
</feature>
<dbReference type="SUPFAM" id="SSF110849">
    <property type="entry name" value="ParB/Sulfiredoxin"/>
    <property type="match status" value="1"/>
</dbReference>
<dbReference type="InterPro" id="IPR036086">
    <property type="entry name" value="ParB/Sulfiredoxin_sf"/>
</dbReference>
<evidence type="ECO:0000256" key="2">
    <source>
        <dbReference type="ARBA" id="ARBA00022679"/>
    </source>
</evidence>
<dbReference type="SUPFAM" id="SSF53335">
    <property type="entry name" value="S-adenosyl-L-methionine-dependent methyltransferases"/>
    <property type="match status" value="2"/>
</dbReference>
<evidence type="ECO:0000313" key="6">
    <source>
        <dbReference type="EMBL" id="QDV69007.1"/>
    </source>
</evidence>
<feature type="region of interest" description="Disordered" evidence="4">
    <location>
        <begin position="366"/>
        <end position="410"/>
    </location>
</feature>
<dbReference type="Gene3D" id="1.10.10.2830">
    <property type="match status" value="1"/>
</dbReference>
<dbReference type="InterPro" id="IPR001091">
    <property type="entry name" value="RM_Methyltransferase"/>
</dbReference>
<dbReference type="AlphaFoldDB" id="A0A518JTY3"/>
<dbReference type="EC" id="2.1.1.72" evidence="6"/>
<evidence type="ECO:0000313" key="7">
    <source>
        <dbReference type="Proteomes" id="UP000315082"/>
    </source>
</evidence>
<dbReference type="Proteomes" id="UP000315082">
    <property type="component" value="Chromosome"/>
</dbReference>
<dbReference type="GO" id="GO:0009007">
    <property type="term" value="F:site-specific DNA-methyltransferase (adenine-specific) activity"/>
    <property type="evidence" value="ECO:0007669"/>
    <property type="project" value="UniProtKB-EC"/>
</dbReference>
<evidence type="ECO:0000256" key="3">
    <source>
        <dbReference type="SAM" id="Coils"/>
    </source>
</evidence>
<dbReference type="Gene3D" id="3.40.50.150">
    <property type="entry name" value="Vaccinia Virus protein VP39"/>
    <property type="match status" value="2"/>
</dbReference>
<feature type="domain" description="DNA methylase N-4/N-6" evidence="5">
    <location>
        <begin position="41"/>
        <end position="365"/>
    </location>
</feature>
<accession>A0A518JTY3</accession>
<dbReference type="Pfam" id="PF01555">
    <property type="entry name" value="N6_N4_Mtase"/>
    <property type="match status" value="1"/>
</dbReference>
<keyword evidence="7" id="KW-1185">Reference proteome</keyword>
<evidence type="ECO:0000256" key="4">
    <source>
        <dbReference type="SAM" id="MobiDB-lite"/>
    </source>
</evidence>
<dbReference type="GO" id="GO:0008170">
    <property type="term" value="F:N-methyltransferase activity"/>
    <property type="evidence" value="ECO:0007669"/>
    <property type="project" value="InterPro"/>
</dbReference>
<feature type="region of interest" description="Disordered" evidence="4">
    <location>
        <begin position="524"/>
        <end position="543"/>
    </location>
</feature>
<keyword evidence="1 6" id="KW-0489">Methyltransferase</keyword>
<feature type="coiled-coil region" evidence="3">
    <location>
        <begin position="609"/>
        <end position="636"/>
    </location>
</feature>
<reference evidence="6 7" key="1">
    <citation type="submission" date="2019-02" db="EMBL/GenBank/DDBJ databases">
        <title>Deep-cultivation of Planctomycetes and their phenomic and genomic characterization uncovers novel biology.</title>
        <authorList>
            <person name="Wiegand S."/>
            <person name="Jogler M."/>
            <person name="Boedeker C."/>
            <person name="Pinto D."/>
            <person name="Vollmers J."/>
            <person name="Rivas-Marin E."/>
            <person name="Kohn T."/>
            <person name="Peeters S.H."/>
            <person name="Heuer A."/>
            <person name="Rast P."/>
            <person name="Oberbeckmann S."/>
            <person name="Bunk B."/>
            <person name="Jeske O."/>
            <person name="Meyerdierks A."/>
            <person name="Storesund J.E."/>
            <person name="Kallscheuer N."/>
            <person name="Luecker S."/>
            <person name="Lage O.M."/>
            <person name="Pohl T."/>
            <person name="Merkel B.J."/>
            <person name="Hornburger P."/>
            <person name="Mueller R.-W."/>
            <person name="Bruemmer F."/>
            <person name="Labrenz M."/>
            <person name="Spormann A.M."/>
            <person name="Op den Camp H."/>
            <person name="Overmann J."/>
            <person name="Amann R."/>
            <person name="Jetten M.S.M."/>
            <person name="Mascher T."/>
            <person name="Medema M.H."/>
            <person name="Devos D.P."/>
            <person name="Kaster A.-K."/>
            <person name="Ovreas L."/>
            <person name="Rohde M."/>
            <person name="Galperin M.Y."/>
            <person name="Jogler C."/>
        </authorList>
    </citation>
    <scope>NUCLEOTIDE SEQUENCE [LARGE SCALE GENOMIC DNA]</scope>
    <source>
        <strain evidence="6 7">Poly24</strain>
    </source>
</reference>
<dbReference type="Gene3D" id="3.90.1530.10">
    <property type="entry name" value="Conserved hypothetical protein from pyrococcus furiosus pfu- 392566-001, ParB domain"/>
    <property type="match status" value="1"/>
</dbReference>
<keyword evidence="2 6" id="KW-0808">Transferase</keyword>
<keyword evidence="3" id="KW-0175">Coiled coil</keyword>